<dbReference type="SUPFAM" id="SSF56752">
    <property type="entry name" value="D-aminoacid aminotransferase-like PLP-dependent enzymes"/>
    <property type="match status" value="1"/>
</dbReference>
<organism evidence="14">
    <name type="scientific">hydrothermal vent metagenome</name>
    <dbReference type="NCBI Taxonomy" id="652676"/>
    <lineage>
        <taxon>unclassified sequences</taxon>
        <taxon>metagenomes</taxon>
        <taxon>ecological metagenomes</taxon>
    </lineage>
</organism>
<keyword evidence="10" id="KW-0961">Cell wall biogenesis/degradation</keyword>
<dbReference type="Pfam" id="PF02618">
    <property type="entry name" value="YceG"/>
    <property type="match status" value="1"/>
</dbReference>
<accession>A0A1W1D7Z4</accession>
<name>A0A1W1D7Z4_9ZZZZ</name>
<evidence type="ECO:0000256" key="6">
    <source>
        <dbReference type="ARBA" id="ARBA00022909"/>
    </source>
</evidence>
<reference evidence="14" key="1">
    <citation type="submission" date="2016-10" db="EMBL/GenBank/DDBJ databases">
        <authorList>
            <person name="de Groot N.N."/>
        </authorList>
    </citation>
    <scope>NUCLEOTIDE SEQUENCE</scope>
</reference>
<dbReference type="Gene3D" id="3.30.1490.480">
    <property type="entry name" value="Endolytic murein transglycosylase"/>
    <property type="match status" value="1"/>
</dbReference>
<comment type="cofactor">
    <cofactor evidence="1">
        <name>pyridoxal 5'-phosphate</name>
        <dbReference type="ChEBI" id="CHEBI:597326"/>
    </cofactor>
</comment>
<dbReference type="InterPro" id="IPR017824">
    <property type="entry name" value="Aminodeoxychorismate_lyase_IV"/>
</dbReference>
<keyword evidence="6" id="KW-0289">Folate biosynthesis</keyword>
<dbReference type="Gene3D" id="3.30.160.60">
    <property type="entry name" value="Classic Zinc Finger"/>
    <property type="match status" value="1"/>
</dbReference>
<dbReference type="GO" id="GO:0008652">
    <property type="term" value="P:amino acid biosynthetic process"/>
    <property type="evidence" value="ECO:0007669"/>
    <property type="project" value="UniProtKB-ARBA"/>
</dbReference>
<evidence type="ECO:0000256" key="3">
    <source>
        <dbReference type="ARBA" id="ARBA00022475"/>
    </source>
</evidence>
<dbReference type="EMBL" id="FPHR01000005">
    <property type="protein sequence ID" value="SFV76600.1"/>
    <property type="molecule type" value="Genomic_DNA"/>
</dbReference>
<evidence type="ECO:0000256" key="12">
    <source>
        <dbReference type="ARBA" id="ARBA00035676"/>
    </source>
</evidence>
<keyword evidence="9" id="KW-0456">Lyase</keyword>
<evidence type="ECO:0000313" key="14">
    <source>
        <dbReference type="EMBL" id="SFV76600.1"/>
    </source>
</evidence>
<evidence type="ECO:0000256" key="13">
    <source>
        <dbReference type="ARBA" id="ARBA00049529"/>
    </source>
</evidence>
<keyword evidence="8" id="KW-0472">Membrane</keyword>
<evidence type="ECO:0000256" key="7">
    <source>
        <dbReference type="ARBA" id="ARBA00022989"/>
    </source>
</evidence>
<dbReference type="NCBIfam" id="TIGR00247">
    <property type="entry name" value="endolytic transglycosylase MltG"/>
    <property type="match status" value="1"/>
</dbReference>
<gene>
    <name evidence="14" type="ORF">MNB_SUP05-4-57</name>
</gene>
<evidence type="ECO:0000256" key="9">
    <source>
        <dbReference type="ARBA" id="ARBA00023239"/>
    </source>
</evidence>
<dbReference type="NCBIfam" id="TIGR03461">
    <property type="entry name" value="pabC_Proteo"/>
    <property type="match status" value="1"/>
</dbReference>
<dbReference type="InterPro" id="IPR043132">
    <property type="entry name" value="BCAT-like_C"/>
</dbReference>
<sequence length="596" mass="66804">MSRIILINGKKQSKLSVSNRLVQFGDGLFETCLVVNGKLILAEQHFQRLEKGAERLQINLVKRSVWLKDISKAVSLSKFDRAVVKIILSRGESERGYGFDKKIEPTRLVIVSEEPKLPKYYDLSLCDSGYSVNQLLAEIKHCNRLEQILARTNLKAQDCIMLDPQGQVVSVTQGNIFAVKNGVLLTPGLDQCGIEGTRRQVIIGLAKAHKIAVEVCNLSVLELLECDEIFITNSVIGVKPIRKINEKPYSQHTTTNQLIKLFESHISKRKNSITLKPKKRLSKFIALLVFSLLLAWSFWANNINTVSSVIYQVPQGASIHSTANDLKRYGLVNSSLFVLWAAKLSAVDTQLKSGYYDVSPEMSVWQLLKDFSTANVATRNISLIEGKTVSEYHQLLSNNKALTSNYSLQKTLEKTIAKPPYEGYFWPDTYRVNYGDSVVSVFNRAHSILQDNLNKAWNDRAEGHPLASADQALILASLIEKETANSAEKSKISGVLINRLKKNMRLQTDSTVVYALGDAYTGKLNKKSLWVKSPYNTYRNKGLPPSAISSVGRDSLTAAMHPLKTDYLFFVAKKDGTHAFSKTYKQHLINIKKHLK</sequence>
<evidence type="ECO:0000256" key="2">
    <source>
        <dbReference type="ARBA" id="ARBA00009320"/>
    </source>
</evidence>
<dbReference type="AlphaFoldDB" id="A0A1W1D7Z4"/>
<protein>
    <recommendedName>
        <fullName evidence="12">aminodeoxychorismate lyase</fullName>
        <ecNumber evidence="12">4.1.3.38</ecNumber>
    </recommendedName>
</protein>
<evidence type="ECO:0000256" key="10">
    <source>
        <dbReference type="ARBA" id="ARBA00023316"/>
    </source>
</evidence>
<keyword evidence="4" id="KW-0812">Transmembrane</keyword>
<comment type="pathway">
    <text evidence="11">Cofactor biosynthesis; tetrahydrofolate biosynthesis; 4-aminobenzoate from chorismate: step 2/2.</text>
</comment>
<comment type="catalytic activity">
    <reaction evidence="13">
        <text>4-amino-4-deoxychorismate = 4-aminobenzoate + pyruvate + H(+)</text>
        <dbReference type="Rhea" id="RHEA:16201"/>
        <dbReference type="ChEBI" id="CHEBI:15361"/>
        <dbReference type="ChEBI" id="CHEBI:15378"/>
        <dbReference type="ChEBI" id="CHEBI:17836"/>
        <dbReference type="ChEBI" id="CHEBI:58406"/>
        <dbReference type="EC" id="4.1.3.38"/>
    </reaction>
</comment>
<dbReference type="EC" id="4.1.3.38" evidence="12"/>
<keyword evidence="7" id="KW-1133">Transmembrane helix</keyword>
<evidence type="ECO:0000256" key="4">
    <source>
        <dbReference type="ARBA" id="ARBA00022692"/>
    </source>
</evidence>
<dbReference type="GO" id="GO:0030170">
    <property type="term" value="F:pyridoxal phosphate binding"/>
    <property type="evidence" value="ECO:0007669"/>
    <property type="project" value="InterPro"/>
</dbReference>
<dbReference type="GO" id="GO:0071555">
    <property type="term" value="P:cell wall organization"/>
    <property type="evidence" value="ECO:0007669"/>
    <property type="project" value="UniProtKB-KW"/>
</dbReference>
<dbReference type="GO" id="GO:0046656">
    <property type="term" value="P:folic acid biosynthetic process"/>
    <property type="evidence" value="ECO:0007669"/>
    <property type="project" value="UniProtKB-KW"/>
</dbReference>
<dbReference type="FunFam" id="3.20.10.10:FF:000002">
    <property type="entry name" value="D-alanine aminotransferase"/>
    <property type="match status" value="1"/>
</dbReference>
<evidence type="ECO:0000256" key="5">
    <source>
        <dbReference type="ARBA" id="ARBA00022898"/>
    </source>
</evidence>
<proteinExistence type="inferred from homology"/>
<dbReference type="Gene3D" id="3.20.10.10">
    <property type="entry name" value="D-amino Acid Aminotransferase, subunit A, domain 2"/>
    <property type="match status" value="1"/>
</dbReference>
<dbReference type="InterPro" id="IPR036038">
    <property type="entry name" value="Aminotransferase-like"/>
</dbReference>
<dbReference type="CDD" id="cd08010">
    <property type="entry name" value="MltG_like"/>
    <property type="match status" value="1"/>
</dbReference>
<dbReference type="PANTHER" id="PTHR30518:SF2">
    <property type="entry name" value="ENDOLYTIC MUREIN TRANSGLYCOSYLASE"/>
    <property type="match status" value="1"/>
</dbReference>
<keyword evidence="5" id="KW-0663">Pyridoxal phosphate</keyword>
<dbReference type="InterPro" id="IPR003770">
    <property type="entry name" value="MLTG-like"/>
</dbReference>
<comment type="similarity">
    <text evidence="2">Belongs to the class-IV pyridoxal-phosphate-dependent aminotransferase family.</text>
</comment>
<keyword evidence="3" id="KW-1003">Cell membrane</keyword>
<dbReference type="GO" id="GO:0008696">
    <property type="term" value="F:4-amino-4-deoxychorismate lyase activity"/>
    <property type="evidence" value="ECO:0007669"/>
    <property type="project" value="UniProtKB-EC"/>
</dbReference>
<dbReference type="Gene3D" id="3.30.470.10">
    <property type="match status" value="1"/>
</dbReference>
<dbReference type="PANTHER" id="PTHR30518">
    <property type="entry name" value="ENDOLYTIC MUREIN TRANSGLYCOSYLASE"/>
    <property type="match status" value="1"/>
</dbReference>
<evidence type="ECO:0000256" key="1">
    <source>
        <dbReference type="ARBA" id="ARBA00001933"/>
    </source>
</evidence>
<dbReference type="InterPro" id="IPR043131">
    <property type="entry name" value="BCAT-like_N"/>
</dbReference>
<dbReference type="Pfam" id="PF01063">
    <property type="entry name" value="Aminotran_4"/>
    <property type="match status" value="1"/>
</dbReference>
<dbReference type="HAMAP" id="MF_02065">
    <property type="entry name" value="MltG"/>
    <property type="match status" value="1"/>
</dbReference>
<dbReference type="InterPro" id="IPR001544">
    <property type="entry name" value="Aminotrans_IV"/>
</dbReference>
<evidence type="ECO:0000256" key="11">
    <source>
        <dbReference type="ARBA" id="ARBA00035633"/>
    </source>
</evidence>
<evidence type="ECO:0000256" key="8">
    <source>
        <dbReference type="ARBA" id="ARBA00023136"/>
    </source>
</evidence>